<dbReference type="AlphaFoldDB" id="A0A9D1DDF1"/>
<organism evidence="2 3">
    <name type="scientific">Candidatus Caccousia avicola</name>
    <dbReference type="NCBI Taxonomy" id="2840721"/>
    <lineage>
        <taxon>Bacteria</taxon>
        <taxon>Bacillati</taxon>
        <taxon>Bacillota</taxon>
        <taxon>Clostridia</taxon>
        <taxon>Eubacteriales</taxon>
        <taxon>Oscillospiraceae</taxon>
        <taxon>Oscillospiraceae incertae sedis</taxon>
        <taxon>Candidatus Caccousia</taxon>
    </lineage>
</organism>
<evidence type="ECO:0000313" key="2">
    <source>
        <dbReference type="EMBL" id="HIR46561.1"/>
    </source>
</evidence>
<dbReference type="InterPro" id="IPR011249">
    <property type="entry name" value="Metalloenz_LuxS/M16"/>
</dbReference>
<comment type="caution">
    <text evidence="2">The sequence shown here is derived from an EMBL/GenBank/DDBJ whole genome shotgun (WGS) entry which is preliminary data.</text>
</comment>
<proteinExistence type="predicted"/>
<dbReference type="GO" id="GO:0046872">
    <property type="term" value="F:metal ion binding"/>
    <property type="evidence" value="ECO:0007669"/>
    <property type="project" value="InterPro"/>
</dbReference>
<reference evidence="2" key="2">
    <citation type="journal article" date="2021" name="PeerJ">
        <title>Extensive microbial diversity within the chicken gut microbiome revealed by metagenomics and culture.</title>
        <authorList>
            <person name="Gilroy R."/>
            <person name="Ravi A."/>
            <person name="Getino M."/>
            <person name="Pursley I."/>
            <person name="Horton D.L."/>
            <person name="Alikhan N.F."/>
            <person name="Baker D."/>
            <person name="Gharbi K."/>
            <person name="Hall N."/>
            <person name="Watson M."/>
            <person name="Adriaenssens E.M."/>
            <person name="Foster-Nyarko E."/>
            <person name="Jarju S."/>
            <person name="Secka A."/>
            <person name="Antonio M."/>
            <person name="Oren A."/>
            <person name="Chaudhuri R.R."/>
            <person name="La Ragione R."/>
            <person name="Hildebrand F."/>
            <person name="Pallen M.J."/>
        </authorList>
    </citation>
    <scope>NUCLEOTIDE SEQUENCE</scope>
    <source>
        <strain evidence="2">ChiSxjej1B13-7958</strain>
    </source>
</reference>
<dbReference type="NCBIfam" id="NF047422">
    <property type="entry name" value="YfmF_fam"/>
    <property type="match status" value="1"/>
</dbReference>
<evidence type="ECO:0000259" key="1">
    <source>
        <dbReference type="Pfam" id="PF05193"/>
    </source>
</evidence>
<reference evidence="2" key="1">
    <citation type="submission" date="2020-10" db="EMBL/GenBank/DDBJ databases">
        <authorList>
            <person name="Gilroy R."/>
        </authorList>
    </citation>
    <scope>NUCLEOTIDE SEQUENCE</scope>
    <source>
        <strain evidence="2">ChiSxjej1B13-7958</strain>
    </source>
</reference>
<name>A0A9D1DDF1_9FIRM</name>
<dbReference type="Pfam" id="PF05193">
    <property type="entry name" value="Peptidase_M16_C"/>
    <property type="match status" value="1"/>
</dbReference>
<dbReference type="Proteomes" id="UP000824242">
    <property type="component" value="Unassembled WGS sequence"/>
</dbReference>
<dbReference type="SUPFAM" id="SSF63411">
    <property type="entry name" value="LuxS/MPP-like metallohydrolase"/>
    <property type="match status" value="2"/>
</dbReference>
<dbReference type="EMBL" id="DVGZ01000028">
    <property type="protein sequence ID" value="HIR46561.1"/>
    <property type="molecule type" value="Genomic_DNA"/>
</dbReference>
<dbReference type="InterPro" id="IPR050361">
    <property type="entry name" value="MPP/UQCRC_Complex"/>
</dbReference>
<sequence length="426" mass="47414">MTGIECRSICEGVEFLGVRDPKFKTARMSVHFLLPMQKEHASENALLPFLLSRACKKYPDYTKLGQRLAELYGASLNADMDKVGDVQVLSVAASGLANQYTINGETVSEDLVDLLCGVLFDPPFEDGMFREQDFEQEKRQTIELIETELNDKRFYAKQRCEEIMCEGEPYGVNRYGSKDAVEKLDRPRMTQVWNDVLAHACVQILVLGNCEIEPLYERFRQAFSALRREKLAACETVNVKSAASVREAQETMEVAQCKLVMGFRTGVCQPQEQVPAMKLAVAILGGTPSSKLFLNVREKQSLCYYCSASYNSMKGIMLVQSGVEQKNLEKARTEILAQLDALKRGDFTDEEISAARLSLLNAYHSASDSLGALSGWYLTQAITGRPQTLEEAAAAIEAVTREELIEAANQITLDTVYSLLGKGTEE</sequence>
<protein>
    <submittedName>
        <fullName evidence="2">Insulinase family protein</fullName>
    </submittedName>
</protein>
<evidence type="ECO:0000313" key="3">
    <source>
        <dbReference type="Proteomes" id="UP000824242"/>
    </source>
</evidence>
<dbReference type="Gene3D" id="3.30.830.10">
    <property type="entry name" value="Metalloenzyme, LuxS/M16 peptidase-like"/>
    <property type="match status" value="2"/>
</dbReference>
<accession>A0A9D1DDF1</accession>
<dbReference type="PANTHER" id="PTHR11851">
    <property type="entry name" value="METALLOPROTEASE"/>
    <property type="match status" value="1"/>
</dbReference>
<dbReference type="PANTHER" id="PTHR11851:SF186">
    <property type="entry name" value="INACTIVE METALLOPROTEASE YMFF-RELATED"/>
    <property type="match status" value="1"/>
</dbReference>
<gene>
    <name evidence="2" type="ORF">IAB89_02720</name>
</gene>
<dbReference type="InterPro" id="IPR007863">
    <property type="entry name" value="Peptidase_M16_C"/>
</dbReference>
<feature type="domain" description="Peptidase M16 C-terminal" evidence="1">
    <location>
        <begin position="203"/>
        <end position="357"/>
    </location>
</feature>